<dbReference type="EMBL" id="AP012342">
    <property type="protein sequence ID" value="BAM06946.1"/>
    <property type="molecule type" value="Genomic_DNA"/>
</dbReference>
<dbReference type="Pfam" id="PF08308">
    <property type="entry name" value="PEGA"/>
    <property type="match status" value="1"/>
</dbReference>
<accession>I0INU7</accession>
<evidence type="ECO:0000259" key="1">
    <source>
        <dbReference type="Pfam" id="PF08308"/>
    </source>
</evidence>
<dbReference type="KEGG" id="lfc:LFE_1262"/>
<evidence type="ECO:0000313" key="2">
    <source>
        <dbReference type="EMBL" id="BAM06946.1"/>
    </source>
</evidence>
<sequence length="321" mass="35665">MIIAIGTPIGCAQAPVKLEYRPSAGMTKPHQYASSLRFGVVLFKDDRASTLMTGDRQYIGWGTNTYRTDSDVDLHVTKAFVDQFNYLGLKSTLIHHPPADFSFQTNGWVQTLRSRFPNVDVFIVGRIMNYQFQSSHTGYIEGTGSAISKDQVELDVYFINAQTGHPIWGTRIHERSMTKSQHSKPLEVAAERLDRDLQKVILGYADRSVGHLAKVFPGSIQVEASANPATVSGKTLSADQYNLQKNPIPAGKGRLVVTTTPSGAKVYIDNVFYGVTPMMLDLDPGVHLLKVKMNQYHTSRDKIGILGGTMTPWQEDLQKKF</sequence>
<name>I0INU7_LEPFC</name>
<dbReference type="PATRIC" id="fig|1162668.3.peg.1470"/>
<reference evidence="3" key="2">
    <citation type="submission" date="2012-03" db="EMBL/GenBank/DDBJ databases">
        <title>The complete genome sequence of the pioneer microbe on fresh volcanic deposit, Leptospirillum ferrooxidans strain C2-3.</title>
        <authorList>
            <person name="Fujimura R."/>
            <person name="Sato Y."/>
            <person name="Nishizawa T."/>
            <person name="Nanba K."/>
            <person name="Oshima K."/>
            <person name="Hattori M."/>
            <person name="Kamijo T."/>
            <person name="Ohta H."/>
        </authorList>
    </citation>
    <scope>NUCLEOTIDE SEQUENCE [LARGE SCALE GENOMIC DNA]</scope>
    <source>
        <strain evidence="3">C2-3</strain>
    </source>
</reference>
<proteinExistence type="predicted"/>
<dbReference type="AlphaFoldDB" id="I0INU7"/>
<dbReference type="HOGENOM" id="CLU_833659_0_0_0"/>
<protein>
    <recommendedName>
        <fullName evidence="1">PEGA domain-containing protein</fullName>
    </recommendedName>
</protein>
<feature type="domain" description="PEGA" evidence="1">
    <location>
        <begin position="253"/>
        <end position="311"/>
    </location>
</feature>
<dbReference type="InterPro" id="IPR013229">
    <property type="entry name" value="PEGA"/>
</dbReference>
<reference evidence="2 3" key="1">
    <citation type="journal article" date="2012" name="J. Bacteriol.">
        <title>Complete Genome Sequence of Leptospirillum ferrooxidans Strain C2-3, Isolated from a Fresh Volcanic Ash Deposit on the Island of Miyake, Japan.</title>
        <authorList>
            <person name="Fujimura R."/>
            <person name="Sato Y."/>
            <person name="Nishizawa T."/>
            <person name="Oshima K."/>
            <person name="Kim S.-W."/>
            <person name="Hattori M."/>
            <person name="Kamijo T."/>
            <person name="Ohta H."/>
        </authorList>
    </citation>
    <scope>NUCLEOTIDE SEQUENCE [LARGE SCALE GENOMIC DNA]</scope>
    <source>
        <strain evidence="2 3">C2-3</strain>
    </source>
</reference>
<dbReference type="Proteomes" id="UP000007382">
    <property type="component" value="Chromosome"/>
</dbReference>
<gene>
    <name evidence="2" type="ordered locus">LFE_1262</name>
</gene>
<organism evidence="2 3">
    <name type="scientific">Leptospirillum ferrooxidans (strain C2-3)</name>
    <dbReference type="NCBI Taxonomy" id="1162668"/>
    <lineage>
        <taxon>Bacteria</taxon>
        <taxon>Pseudomonadati</taxon>
        <taxon>Nitrospirota</taxon>
        <taxon>Nitrospiria</taxon>
        <taxon>Nitrospirales</taxon>
        <taxon>Nitrospiraceae</taxon>
        <taxon>Leptospirillum</taxon>
    </lineage>
</organism>
<evidence type="ECO:0000313" key="3">
    <source>
        <dbReference type="Proteomes" id="UP000007382"/>
    </source>
</evidence>
<keyword evidence="3" id="KW-1185">Reference proteome</keyword>
<dbReference type="STRING" id="1162668.LFE_1262"/>